<reference evidence="2" key="2">
    <citation type="journal article" date="2015" name="Data Brief">
        <title>Shoot transcriptome of the giant reed, Arundo donax.</title>
        <authorList>
            <person name="Barrero R.A."/>
            <person name="Guerrero F.D."/>
            <person name="Moolhuijzen P."/>
            <person name="Goolsby J.A."/>
            <person name="Tidwell J."/>
            <person name="Bellgard S.E."/>
            <person name="Bellgard M.I."/>
        </authorList>
    </citation>
    <scope>NUCLEOTIDE SEQUENCE</scope>
    <source>
        <tissue evidence="2">Shoot tissue taken approximately 20 cm above the soil surface</tissue>
    </source>
</reference>
<organism evidence="2">
    <name type="scientific">Arundo donax</name>
    <name type="common">Giant reed</name>
    <name type="synonym">Donax arundinaceus</name>
    <dbReference type="NCBI Taxonomy" id="35708"/>
    <lineage>
        <taxon>Eukaryota</taxon>
        <taxon>Viridiplantae</taxon>
        <taxon>Streptophyta</taxon>
        <taxon>Embryophyta</taxon>
        <taxon>Tracheophyta</taxon>
        <taxon>Spermatophyta</taxon>
        <taxon>Magnoliopsida</taxon>
        <taxon>Liliopsida</taxon>
        <taxon>Poales</taxon>
        <taxon>Poaceae</taxon>
        <taxon>PACMAD clade</taxon>
        <taxon>Arundinoideae</taxon>
        <taxon>Arundineae</taxon>
        <taxon>Arundo</taxon>
    </lineage>
</organism>
<name>A0A0A9B7E0_ARUDO</name>
<reference evidence="2" key="1">
    <citation type="submission" date="2014-09" db="EMBL/GenBank/DDBJ databases">
        <authorList>
            <person name="Magalhaes I.L.F."/>
            <person name="Oliveira U."/>
            <person name="Santos F.R."/>
            <person name="Vidigal T.H.D.A."/>
            <person name="Brescovit A.D."/>
            <person name="Santos A.J."/>
        </authorList>
    </citation>
    <scope>NUCLEOTIDE SEQUENCE</scope>
    <source>
        <tissue evidence="2">Shoot tissue taken approximately 20 cm above the soil surface</tissue>
    </source>
</reference>
<protein>
    <submittedName>
        <fullName evidence="2">Uncharacterized protein</fullName>
    </submittedName>
</protein>
<proteinExistence type="predicted"/>
<evidence type="ECO:0000313" key="2">
    <source>
        <dbReference type="EMBL" id="JAD58063.1"/>
    </source>
</evidence>
<accession>A0A0A9B7E0</accession>
<feature type="region of interest" description="Disordered" evidence="1">
    <location>
        <begin position="1"/>
        <end position="50"/>
    </location>
</feature>
<dbReference type="AlphaFoldDB" id="A0A0A9B7E0"/>
<dbReference type="EMBL" id="GBRH01239832">
    <property type="protein sequence ID" value="JAD58063.1"/>
    <property type="molecule type" value="Transcribed_RNA"/>
</dbReference>
<evidence type="ECO:0000256" key="1">
    <source>
        <dbReference type="SAM" id="MobiDB-lite"/>
    </source>
</evidence>
<feature type="compositionally biased region" description="Pro residues" evidence="1">
    <location>
        <begin position="1"/>
        <end position="18"/>
    </location>
</feature>
<sequence length="72" mass="7537">MPRAPAAPLPCPHPPPPARAISSHRVAPPSLPRCAPANPCRDETTQASKPLPHLMARAHAPSLPHRAAALLP</sequence>